<keyword evidence="5 6" id="KW-0472">Membrane</keyword>
<evidence type="ECO:0000256" key="5">
    <source>
        <dbReference type="ARBA" id="ARBA00023136"/>
    </source>
</evidence>
<keyword evidence="3 6" id="KW-0812">Transmembrane</keyword>
<feature type="domain" description="Major facilitator superfamily (MFS) profile" evidence="7">
    <location>
        <begin position="58"/>
        <end position="467"/>
    </location>
</feature>
<dbReference type="Pfam" id="PF07690">
    <property type="entry name" value="MFS_1"/>
    <property type="match status" value="1"/>
</dbReference>
<evidence type="ECO:0000256" key="4">
    <source>
        <dbReference type="ARBA" id="ARBA00022989"/>
    </source>
</evidence>
<feature type="transmembrane region" description="Helical" evidence="6">
    <location>
        <begin position="437"/>
        <end position="459"/>
    </location>
</feature>
<sequence length="497" mass="55768">MTGSVDTKVDSYHPNDYEKQDVLETVSINERFDEAGNETFVQSAAERSLVRKLDYIYVMPFIAVLNFLQFFDKSSLNYSGVLTIKADTGITSAQYGWLGSIFYLGYLLFQGPNAILLQRVPISKYMGSLIIIWGVVLTVTSEGKNFSQLAALRFLLGFFEAGIYPCCIMLISSMYRRTEQSVRIGVVYICNGIAMAVGGLVSYGIGHMENVLGKSSWQWIMIILGSVTILFGVICFFCLIDNPRSRFLRLTPEQKEVVDARLRDNSVVRTTEIKYSHMLESLREPRFYCFILSSLLINFQNGALSTFSAIITAGFGFSSLNAILLSVPSGVVDCIYIAFAVWFNRRYGHTIYTSCVLLAISVLGLILLIVIPKPQVKLLGLYMCWSYAAAYTLILVSVANNVAGYTKKIFYSTGMMVMYTFGNFIGPQMMVSWQAPLYLGGMIGYMCANAVCIGLLLLARYYMMKSNRERLANPSKDEIDVNDDLTDIQNPNYIYRL</sequence>
<dbReference type="Proteomes" id="UP001448207">
    <property type="component" value="Unassembled WGS sequence"/>
</dbReference>
<evidence type="ECO:0000256" key="1">
    <source>
        <dbReference type="ARBA" id="ARBA00004141"/>
    </source>
</evidence>
<name>A0ABR3BIH5_PHYBL</name>
<keyword evidence="4 6" id="KW-1133">Transmembrane helix</keyword>
<protein>
    <submittedName>
        <fullName evidence="8">Major facilitator superfamily domain-containing protein</fullName>
    </submittedName>
</protein>
<evidence type="ECO:0000259" key="7">
    <source>
        <dbReference type="PROSITE" id="PS50850"/>
    </source>
</evidence>
<dbReference type="PANTHER" id="PTHR43791:SF81">
    <property type="entry name" value="TRANSPORTER, PUTATIVE (AFU_ORTHOLOGUE AFUA_7G01190)-RELATED"/>
    <property type="match status" value="1"/>
</dbReference>
<feature type="transmembrane region" description="Helical" evidence="6">
    <location>
        <begin position="91"/>
        <end position="109"/>
    </location>
</feature>
<feature type="transmembrane region" description="Helical" evidence="6">
    <location>
        <begin position="323"/>
        <end position="343"/>
    </location>
</feature>
<dbReference type="EMBL" id="JBCLYO010000001">
    <property type="protein sequence ID" value="KAL0098026.1"/>
    <property type="molecule type" value="Genomic_DNA"/>
</dbReference>
<feature type="transmembrane region" description="Helical" evidence="6">
    <location>
        <begin position="184"/>
        <end position="205"/>
    </location>
</feature>
<reference evidence="8 9" key="1">
    <citation type="submission" date="2024-04" db="EMBL/GenBank/DDBJ databases">
        <title>Symmetric and asymmetric DNA N6-adenine methylation regulates different biological responses in Mucorales.</title>
        <authorList>
            <consortium name="Lawrence Berkeley National Laboratory"/>
            <person name="Lax C."/>
            <person name="Mondo S.J."/>
            <person name="Osorio-Concepcion M."/>
            <person name="Muszewska A."/>
            <person name="Corrochano-Luque M."/>
            <person name="Gutierrez G."/>
            <person name="Riley R."/>
            <person name="Lipzen A."/>
            <person name="Guo J."/>
            <person name="Hundley H."/>
            <person name="Amirebrahimi M."/>
            <person name="Ng V."/>
            <person name="Lorenzo-Gutierrez D."/>
            <person name="Binder U."/>
            <person name="Yang J."/>
            <person name="Song Y."/>
            <person name="Canovas D."/>
            <person name="Navarro E."/>
            <person name="Freitag M."/>
            <person name="Gabaldon T."/>
            <person name="Grigoriev I.V."/>
            <person name="Corrochano L.M."/>
            <person name="Nicolas F.E."/>
            <person name="Garre V."/>
        </authorList>
    </citation>
    <scope>NUCLEOTIDE SEQUENCE [LARGE SCALE GENOMIC DNA]</scope>
    <source>
        <strain evidence="8 9">L51</strain>
    </source>
</reference>
<evidence type="ECO:0000313" key="8">
    <source>
        <dbReference type="EMBL" id="KAL0098026.1"/>
    </source>
</evidence>
<dbReference type="InterPro" id="IPR011701">
    <property type="entry name" value="MFS"/>
</dbReference>
<evidence type="ECO:0000256" key="6">
    <source>
        <dbReference type="SAM" id="Phobius"/>
    </source>
</evidence>
<gene>
    <name evidence="8" type="ORF">J3Q64DRAFT_1859312</name>
</gene>
<organism evidence="8 9">
    <name type="scientific">Phycomyces blakesleeanus</name>
    <dbReference type="NCBI Taxonomy" id="4837"/>
    <lineage>
        <taxon>Eukaryota</taxon>
        <taxon>Fungi</taxon>
        <taxon>Fungi incertae sedis</taxon>
        <taxon>Mucoromycota</taxon>
        <taxon>Mucoromycotina</taxon>
        <taxon>Mucoromycetes</taxon>
        <taxon>Mucorales</taxon>
        <taxon>Phycomycetaceae</taxon>
        <taxon>Phycomyces</taxon>
    </lineage>
</organism>
<proteinExistence type="predicted"/>
<feature type="transmembrane region" description="Helical" evidence="6">
    <location>
        <begin position="151"/>
        <end position="172"/>
    </location>
</feature>
<feature type="transmembrane region" description="Helical" evidence="6">
    <location>
        <begin position="55"/>
        <end position="71"/>
    </location>
</feature>
<feature type="transmembrane region" description="Helical" evidence="6">
    <location>
        <begin position="121"/>
        <end position="139"/>
    </location>
</feature>
<dbReference type="PROSITE" id="PS50850">
    <property type="entry name" value="MFS"/>
    <property type="match status" value="1"/>
</dbReference>
<accession>A0ABR3BIH5</accession>
<comment type="subcellular location">
    <subcellularLocation>
        <location evidence="1">Membrane</location>
        <topology evidence="1">Multi-pass membrane protein</topology>
    </subcellularLocation>
</comment>
<feature type="transmembrane region" description="Helical" evidence="6">
    <location>
        <begin position="410"/>
        <end position="431"/>
    </location>
</feature>
<dbReference type="InterPro" id="IPR036259">
    <property type="entry name" value="MFS_trans_sf"/>
</dbReference>
<feature type="transmembrane region" description="Helical" evidence="6">
    <location>
        <begin position="350"/>
        <end position="372"/>
    </location>
</feature>
<evidence type="ECO:0000256" key="2">
    <source>
        <dbReference type="ARBA" id="ARBA00022448"/>
    </source>
</evidence>
<dbReference type="PANTHER" id="PTHR43791">
    <property type="entry name" value="PERMEASE-RELATED"/>
    <property type="match status" value="1"/>
</dbReference>
<dbReference type="InterPro" id="IPR020846">
    <property type="entry name" value="MFS_dom"/>
</dbReference>
<keyword evidence="9" id="KW-1185">Reference proteome</keyword>
<feature type="transmembrane region" description="Helical" evidence="6">
    <location>
        <begin position="378"/>
        <end position="398"/>
    </location>
</feature>
<evidence type="ECO:0000256" key="3">
    <source>
        <dbReference type="ARBA" id="ARBA00022692"/>
    </source>
</evidence>
<feature type="transmembrane region" description="Helical" evidence="6">
    <location>
        <begin position="287"/>
        <end position="317"/>
    </location>
</feature>
<dbReference type="Gene3D" id="1.20.1250.20">
    <property type="entry name" value="MFS general substrate transporter like domains"/>
    <property type="match status" value="1"/>
</dbReference>
<feature type="transmembrane region" description="Helical" evidence="6">
    <location>
        <begin position="217"/>
        <end position="240"/>
    </location>
</feature>
<dbReference type="SUPFAM" id="SSF103473">
    <property type="entry name" value="MFS general substrate transporter"/>
    <property type="match status" value="1"/>
</dbReference>
<comment type="caution">
    <text evidence="8">The sequence shown here is derived from an EMBL/GenBank/DDBJ whole genome shotgun (WGS) entry which is preliminary data.</text>
</comment>
<keyword evidence="2" id="KW-0813">Transport</keyword>
<evidence type="ECO:0000313" key="9">
    <source>
        <dbReference type="Proteomes" id="UP001448207"/>
    </source>
</evidence>